<keyword evidence="7 8" id="KW-0424">Laminin EGF-like domain</keyword>
<dbReference type="GO" id="GO:0005604">
    <property type="term" value="C:basement membrane"/>
    <property type="evidence" value="ECO:0007669"/>
    <property type="project" value="UniProtKB-SubCell"/>
</dbReference>
<evidence type="ECO:0000256" key="7">
    <source>
        <dbReference type="ARBA" id="ARBA00023292"/>
    </source>
</evidence>
<proteinExistence type="predicted"/>
<name>A0ABD0NPF3_CIRMR</name>
<comment type="caution">
    <text evidence="8">Lacks conserved residue(s) required for the propagation of feature annotation.</text>
</comment>
<accession>A0ABD0NPF3</accession>
<dbReference type="InterPro" id="IPR002049">
    <property type="entry name" value="LE_dom"/>
</dbReference>
<feature type="non-terminal residue" evidence="10">
    <location>
        <position position="1"/>
    </location>
</feature>
<evidence type="ECO:0000256" key="2">
    <source>
        <dbReference type="ARBA" id="ARBA00022729"/>
    </source>
</evidence>
<dbReference type="AlphaFoldDB" id="A0ABD0NPF3"/>
<comment type="subcellular location">
    <subcellularLocation>
        <location evidence="1">Secreted</location>
        <location evidence="1">Extracellular space</location>
        <location evidence="1">Extracellular matrix</location>
        <location evidence="1">Basement membrane</location>
    </subcellularLocation>
</comment>
<feature type="non-terminal residue" evidence="10">
    <location>
        <position position="67"/>
    </location>
</feature>
<feature type="domain" description="Laminin EGF-like" evidence="9">
    <location>
        <begin position="15"/>
        <end position="67"/>
    </location>
</feature>
<feature type="disulfide bond" evidence="8">
    <location>
        <begin position="52"/>
        <end position="66"/>
    </location>
</feature>
<keyword evidence="5 8" id="KW-1015">Disulfide bond</keyword>
<keyword evidence="11" id="KW-1185">Reference proteome</keyword>
<dbReference type="CDD" id="cd00055">
    <property type="entry name" value="EGF_Lam"/>
    <property type="match status" value="1"/>
</dbReference>
<dbReference type="Proteomes" id="UP001529510">
    <property type="component" value="Unassembled WGS sequence"/>
</dbReference>
<reference evidence="10 11" key="1">
    <citation type="submission" date="2024-05" db="EMBL/GenBank/DDBJ databases">
        <title>Genome sequencing and assembly of Indian major carp, Cirrhinus mrigala (Hamilton, 1822).</title>
        <authorList>
            <person name="Mohindra V."/>
            <person name="Chowdhury L.M."/>
            <person name="Lal K."/>
            <person name="Jena J.K."/>
        </authorList>
    </citation>
    <scope>NUCLEOTIDE SEQUENCE [LARGE SCALE GENOMIC DNA]</scope>
    <source>
        <strain evidence="10">CM1030</strain>
        <tissue evidence="10">Blood</tissue>
    </source>
</reference>
<evidence type="ECO:0000256" key="6">
    <source>
        <dbReference type="ARBA" id="ARBA00023180"/>
    </source>
</evidence>
<dbReference type="GO" id="GO:0005576">
    <property type="term" value="C:extracellular region"/>
    <property type="evidence" value="ECO:0007669"/>
    <property type="project" value="UniProtKB-ARBA"/>
</dbReference>
<protein>
    <recommendedName>
        <fullName evidence="9">Laminin EGF-like domain-containing protein</fullName>
    </recommendedName>
</protein>
<dbReference type="PROSITE" id="PS50027">
    <property type="entry name" value="EGF_LAM_2"/>
    <property type="match status" value="1"/>
</dbReference>
<comment type="caution">
    <text evidence="10">The sequence shown here is derived from an EMBL/GenBank/DDBJ whole genome shotgun (WGS) entry which is preliminary data.</text>
</comment>
<keyword evidence="4" id="KW-0964">Secreted</keyword>
<feature type="disulfide bond" evidence="8">
    <location>
        <begin position="40"/>
        <end position="49"/>
    </location>
</feature>
<keyword evidence="4" id="KW-0084">Basement membrane</keyword>
<evidence type="ECO:0000256" key="3">
    <source>
        <dbReference type="ARBA" id="ARBA00022737"/>
    </source>
</evidence>
<evidence type="ECO:0000313" key="10">
    <source>
        <dbReference type="EMBL" id="KAL0163823.1"/>
    </source>
</evidence>
<keyword evidence="6" id="KW-0325">Glycoprotein</keyword>
<dbReference type="Pfam" id="PF00053">
    <property type="entry name" value="EGF_laminin"/>
    <property type="match status" value="1"/>
</dbReference>
<gene>
    <name evidence="10" type="ORF">M9458_039576</name>
</gene>
<dbReference type="SMART" id="SM00180">
    <property type="entry name" value="EGF_Lam"/>
    <property type="match status" value="1"/>
</dbReference>
<dbReference type="SUPFAM" id="SSF57196">
    <property type="entry name" value="EGF/Laminin"/>
    <property type="match status" value="1"/>
</dbReference>
<sequence>YYGNPMELGNSCKKCDCNGNSDPNLIFNECNNVTGQCLNCWGNTSGDNCERCAPGFYGDAISAKDCR</sequence>
<keyword evidence="4" id="KW-0272">Extracellular matrix</keyword>
<evidence type="ECO:0000259" key="9">
    <source>
        <dbReference type="PROSITE" id="PS50027"/>
    </source>
</evidence>
<evidence type="ECO:0000256" key="4">
    <source>
        <dbReference type="ARBA" id="ARBA00022869"/>
    </source>
</evidence>
<keyword evidence="3" id="KW-0677">Repeat</keyword>
<evidence type="ECO:0000256" key="8">
    <source>
        <dbReference type="PROSITE-ProRule" id="PRU00460"/>
    </source>
</evidence>
<dbReference type="Gene3D" id="2.10.25.10">
    <property type="entry name" value="Laminin"/>
    <property type="match status" value="1"/>
</dbReference>
<dbReference type="FunFam" id="2.10.25.10:FF:000051">
    <property type="entry name" value="Laminin subunit alpha 4"/>
    <property type="match status" value="1"/>
</dbReference>
<dbReference type="PROSITE" id="PS01248">
    <property type="entry name" value="EGF_LAM_1"/>
    <property type="match status" value="1"/>
</dbReference>
<evidence type="ECO:0000313" key="11">
    <source>
        <dbReference type="Proteomes" id="UP001529510"/>
    </source>
</evidence>
<evidence type="ECO:0000256" key="5">
    <source>
        <dbReference type="ARBA" id="ARBA00023157"/>
    </source>
</evidence>
<dbReference type="EMBL" id="JAMKFB020000020">
    <property type="protein sequence ID" value="KAL0163823.1"/>
    <property type="molecule type" value="Genomic_DNA"/>
</dbReference>
<evidence type="ECO:0000256" key="1">
    <source>
        <dbReference type="ARBA" id="ARBA00004302"/>
    </source>
</evidence>
<keyword evidence="2" id="KW-0732">Signal</keyword>
<organism evidence="10 11">
    <name type="scientific">Cirrhinus mrigala</name>
    <name type="common">Mrigala</name>
    <dbReference type="NCBI Taxonomy" id="683832"/>
    <lineage>
        <taxon>Eukaryota</taxon>
        <taxon>Metazoa</taxon>
        <taxon>Chordata</taxon>
        <taxon>Craniata</taxon>
        <taxon>Vertebrata</taxon>
        <taxon>Euteleostomi</taxon>
        <taxon>Actinopterygii</taxon>
        <taxon>Neopterygii</taxon>
        <taxon>Teleostei</taxon>
        <taxon>Ostariophysi</taxon>
        <taxon>Cypriniformes</taxon>
        <taxon>Cyprinidae</taxon>
        <taxon>Labeoninae</taxon>
        <taxon>Labeonini</taxon>
        <taxon>Cirrhinus</taxon>
    </lineage>
</organism>